<proteinExistence type="predicted"/>
<sequence>MKYCGIDLHSNNCVVIVSDEQDRVVYQNRLPNDLRQIAAGLEPYRPELTGVVIESTYNWYWLVDGLMDASSKMPRILGSSLTCCLIGSRRLFCA</sequence>
<evidence type="ECO:0000313" key="2">
    <source>
        <dbReference type="Proteomes" id="UP000075613"/>
    </source>
</evidence>
<reference evidence="1 2" key="1">
    <citation type="journal article" date="2015" name="Int. J. Syst. Evol. Microbiol.">
        <title>Burkholderia monticola sp. nov., isolated from mountain soil.</title>
        <authorList>
            <person name="Baek I."/>
            <person name="Seo B."/>
            <person name="Lee I."/>
            <person name="Yi H."/>
            <person name="Chun J."/>
        </authorList>
    </citation>
    <scope>NUCLEOTIDE SEQUENCE [LARGE SCALE GENOMIC DNA]</scope>
    <source>
        <strain evidence="1 2">JC2948</strain>
    </source>
</reference>
<organism evidence="1 2">
    <name type="scientific">Paraburkholderia monticola</name>
    <dbReference type="NCBI Taxonomy" id="1399968"/>
    <lineage>
        <taxon>Bacteria</taxon>
        <taxon>Pseudomonadati</taxon>
        <taxon>Pseudomonadota</taxon>
        <taxon>Betaproteobacteria</taxon>
        <taxon>Burkholderiales</taxon>
        <taxon>Burkholderiaceae</taxon>
        <taxon>Paraburkholderia</taxon>
    </lineage>
</organism>
<dbReference type="AlphaFoldDB" id="A0A149PG44"/>
<dbReference type="Proteomes" id="UP000075613">
    <property type="component" value="Unassembled WGS sequence"/>
</dbReference>
<protein>
    <submittedName>
        <fullName evidence="1">Uncharacterized protein</fullName>
    </submittedName>
</protein>
<dbReference type="EMBL" id="LRBG01000037">
    <property type="protein sequence ID" value="KXU83836.1"/>
    <property type="molecule type" value="Genomic_DNA"/>
</dbReference>
<keyword evidence="2" id="KW-1185">Reference proteome</keyword>
<gene>
    <name evidence="1" type="ORF">CI15_25185</name>
</gene>
<evidence type="ECO:0000313" key="1">
    <source>
        <dbReference type="EMBL" id="KXU83836.1"/>
    </source>
</evidence>
<accession>A0A149PG44</accession>
<comment type="caution">
    <text evidence="1">The sequence shown here is derived from an EMBL/GenBank/DDBJ whole genome shotgun (WGS) entry which is preliminary data.</text>
</comment>
<name>A0A149PG44_9BURK</name>